<keyword evidence="2" id="KW-0238">DNA-binding</keyword>
<dbReference type="InterPro" id="IPR008920">
    <property type="entry name" value="TF_FadR/GntR_C"/>
</dbReference>
<dbReference type="PANTHER" id="PTHR43537">
    <property type="entry name" value="TRANSCRIPTIONAL REGULATOR, GNTR FAMILY"/>
    <property type="match status" value="1"/>
</dbReference>
<protein>
    <submittedName>
        <fullName evidence="5">GntR family transcriptional regulator</fullName>
    </submittedName>
</protein>
<dbReference type="SMART" id="SM00895">
    <property type="entry name" value="FCD"/>
    <property type="match status" value="1"/>
</dbReference>
<accession>A0AAW4XVJ8</accession>
<keyword evidence="6" id="KW-1185">Reference proteome</keyword>
<keyword evidence="3" id="KW-0804">Transcription</keyword>
<evidence type="ECO:0000313" key="5">
    <source>
        <dbReference type="EMBL" id="MCD2165430.1"/>
    </source>
</evidence>
<comment type="caution">
    <text evidence="5">The sequence shown here is derived from an EMBL/GenBank/DDBJ whole genome shotgun (WGS) entry which is preliminary data.</text>
</comment>
<organism evidence="5 6">
    <name type="scientific">Comamonas koreensis</name>
    <dbReference type="NCBI Taxonomy" id="160825"/>
    <lineage>
        <taxon>Bacteria</taxon>
        <taxon>Pseudomonadati</taxon>
        <taxon>Pseudomonadota</taxon>
        <taxon>Betaproteobacteria</taxon>
        <taxon>Burkholderiales</taxon>
        <taxon>Comamonadaceae</taxon>
        <taxon>Comamonas</taxon>
    </lineage>
</organism>
<dbReference type="CDD" id="cd07377">
    <property type="entry name" value="WHTH_GntR"/>
    <property type="match status" value="1"/>
</dbReference>
<dbReference type="InterPro" id="IPR036388">
    <property type="entry name" value="WH-like_DNA-bd_sf"/>
</dbReference>
<evidence type="ECO:0000256" key="2">
    <source>
        <dbReference type="ARBA" id="ARBA00023125"/>
    </source>
</evidence>
<dbReference type="PROSITE" id="PS50949">
    <property type="entry name" value="HTH_GNTR"/>
    <property type="match status" value="1"/>
</dbReference>
<dbReference type="Proteomes" id="UP001199260">
    <property type="component" value="Unassembled WGS sequence"/>
</dbReference>
<proteinExistence type="predicted"/>
<evidence type="ECO:0000259" key="4">
    <source>
        <dbReference type="PROSITE" id="PS50949"/>
    </source>
</evidence>
<dbReference type="Gene3D" id="1.20.120.530">
    <property type="entry name" value="GntR ligand-binding domain-like"/>
    <property type="match status" value="1"/>
</dbReference>
<dbReference type="RefSeq" id="WP_230774102.1">
    <property type="nucleotide sequence ID" value="NZ_JAJNCT010000009.1"/>
</dbReference>
<dbReference type="InterPro" id="IPR036390">
    <property type="entry name" value="WH_DNA-bd_sf"/>
</dbReference>
<dbReference type="GO" id="GO:0003700">
    <property type="term" value="F:DNA-binding transcription factor activity"/>
    <property type="evidence" value="ECO:0007669"/>
    <property type="project" value="InterPro"/>
</dbReference>
<dbReference type="Pfam" id="PF07729">
    <property type="entry name" value="FCD"/>
    <property type="match status" value="1"/>
</dbReference>
<dbReference type="EMBL" id="JAJNCT010000009">
    <property type="protein sequence ID" value="MCD2165430.1"/>
    <property type="molecule type" value="Genomic_DNA"/>
</dbReference>
<reference evidence="5 6" key="1">
    <citation type="submission" date="2021-11" db="EMBL/GenBank/DDBJ databases">
        <title>Genome sequence.</title>
        <authorList>
            <person name="Sun Q."/>
        </authorList>
    </citation>
    <scope>NUCLEOTIDE SEQUENCE [LARGE SCALE GENOMIC DNA]</scope>
    <source>
        <strain evidence="5 6">KCTC 12005</strain>
    </source>
</reference>
<sequence length="291" mass="32866">MKQSLSSLQIDVARKLTALMHAGRWSVGDRISDLHLADELKVSRTPVRQALMLLTAQGLVAYHPGRGFRVERVPDGDDALEQLVPPSDAEALYSQIMNHRASGQLAGEVSEAQLVELFGVTRGAVRRVLMRFAAEGLTERLPGHGWRFTESLDNPQAVHESYDFRLIVECGALKMAGFAPDPEQLQQLFREQSDILQMPVEQLRQDVWFKANANFHETLVSWSRNRFLIESVRRQNSLRKISEFAHFSHLSEQHIRQACTDHLGILKALKEGDADYAAALLRRHISRSAEI</sequence>
<dbReference type="PRINTS" id="PR00035">
    <property type="entry name" value="HTHGNTR"/>
</dbReference>
<dbReference type="SUPFAM" id="SSF48008">
    <property type="entry name" value="GntR ligand-binding domain-like"/>
    <property type="match status" value="1"/>
</dbReference>
<dbReference type="InterPro" id="IPR000524">
    <property type="entry name" value="Tscrpt_reg_HTH_GntR"/>
</dbReference>
<dbReference type="SMART" id="SM00345">
    <property type="entry name" value="HTH_GNTR"/>
    <property type="match status" value="2"/>
</dbReference>
<evidence type="ECO:0000256" key="1">
    <source>
        <dbReference type="ARBA" id="ARBA00023015"/>
    </source>
</evidence>
<dbReference type="GO" id="GO:0003677">
    <property type="term" value="F:DNA binding"/>
    <property type="evidence" value="ECO:0007669"/>
    <property type="project" value="UniProtKB-KW"/>
</dbReference>
<name>A0AAW4XVJ8_9BURK</name>
<evidence type="ECO:0000313" key="6">
    <source>
        <dbReference type="Proteomes" id="UP001199260"/>
    </source>
</evidence>
<dbReference type="Gene3D" id="1.10.10.10">
    <property type="entry name" value="Winged helix-like DNA-binding domain superfamily/Winged helix DNA-binding domain"/>
    <property type="match status" value="2"/>
</dbReference>
<keyword evidence="1" id="KW-0805">Transcription regulation</keyword>
<dbReference type="InterPro" id="IPR011711">
    <property type="entry name" value="GntR_C"/>
</dbReference>
<dbReference type="AlphaFoldDB" id="A0AAW4XVJ8"/>
<dbReference type="PANTHER" id="PTHR43537:SF5">
    <property type="entry name" value="UXU OPERON TRANSCRIPTIONAL REGULATOR"/>
    <property type="match status" value="1"/>
</dbReference>
<feature type="domain" description="HTH gntR-type" evidence="4">
    <location>
        <begin position="6"/>
        <end position="73"/>
    </location>
</feature>
<evidence type="ECO:0000256" key="3">
    <source>
        <dbReference type="ARBA" id="ARBA00023163"/>
    </source>
</evidence>
<dbReference type="SUPFAM" id="SSF46785">
    <property type="entry name" value="Winged helix' DNA-binding domain"/>
    <property type="match status" value="2"/>
</dbReference>
<dbReference type="Pfam" id="PF00392">
    <property type="entry name" value="GntR"/>
    <property type="match status" value="1"/>
</dbReference>
<gene>
    <name evidence="5" type="ORF">LPW39_09810</name>
</gene>